<reference evidence="2 3" key="1">
    <citation type="submission" date="2018-11" db="EMBL/GenBank/DDBJ databases">
        <title>The draft genome sequence of Amphritea balenae JAMM 1525T.</title>
        <authorList>
            <person name="Fang Z."/>
            <person name="Zhang Y."/>
            <person name="Han X."/>
        </authorList>
    </citation>
    <scope>NUCLEOTIDE SEQUENCE [LARGE SCALE GENOMIC DNA]</scope>
    <source>
        <strain evidence="2 3">JAMM 1525</strain>
    </source>
</reference>
<dbReference type="Pfam" id="PF09839">
    <property type="entry name" value="DUF2066"/>
    <property type="match status" value="1"/>
</dbReference>
<feature type="chain" id="PRO_5018244376" evidence="1">
    <location>
        <begin position="24"/>
        <end position="358"/>
    </location>
</feature>
<evidence type="ECO:0000256" key="1">
    <source>
        <dbReference type="SAM" id="SignalP"/>
    </source>
</evidence>
<dbReference type="OrthoDB" id="6195299at2"/>
<comment type="caution">
    <text evidence="2">The sequence shown here is derived from an EMBL/GenBank/DDBJ whole genome shotgun (WGS) entry which is preliminary data.</text>
</comment>
<organism evidence="2 3">
    <name type="scientific">Amphritea balenae</name>
    <dbReference type="NCBI Taxonomy" id="452629"/>
    <lineage>
        <taxon>Bacteria</taxon>
        <taxon>Pseudomonadati</taxon>
        <taxon>Pseudomonadota</taxon>
        <taxon>Gammaproteobacteria</taxon>
        <taxon>Oceanospirillales</taxon>
        <taxon>Oceanospirillaceae</taxon>
        <taxon>Amphritea</taxon>
    </lineage>
</organism>
<gene>
    <name evidence="2" type="ORF">EHS89_05720</name>
</gene>
<feature type="signal peptide" evidence="1">
    <location>
        <begin position="1"/>
        <end position="23"/>
    </location>
</feature>
<dbReference type="InterPro" id="IPR018642">
    <property type="entry name" value="DUF2066"/>
</dbReference>
<keyword evidence="1" id="KW-0732">Signal</keyword>
<sequence>MMRSIKNTLLTLVLMSLFATVQAATIKGLYSVELLVPEQLNQPATEQLKEGLQGVLIKVSGRSAVVNKPAVVLALRSPATLLQQFRYQSTQIPVAAGDGREVLGQRLILDFDPVLIDQLLTQAGMKAIGHARPSLMVWLADQRGGAARDFVAPESQIYSQLALLARQRGLPLDVPLLDLTDQGGMDVSDLWGFFRPQIEQASARYQPDAVLVGRLLQRSNGGWHTEWLLLKDGQSRTFEPSGALSLQLKSVLDDSADFVLSSLGASRFSYVESGLQLEVANVDDIADYLQLLEYLRQLPPVEKVRVSGVDADHIMFRVELEGGSQALEQATRLNPRMAPMSRITAQAEDTVLLYRWQE</sequence>
<name>A0A3P1SUF5_9GAMM</name>
<proteinExistence type="predicted"/>
<accession>A0A3P1SUF5</accession>
<keyword evidence="3" id="KW-1185">Reference proteome</keyword>
<protein>
    <submittedName>
        <fullName evidence="2">DUF2066 domain-containing protein</fullName>
    </submittedName>
</protein>
<dbReference type="RefSeq" id="WP_124925166.1">
    <property type="nucleotide sequence ID" value="NZ_BMOH01000003.1"/>
</dbReference>
<dbReference type="EMBL" id="RQXV01000002">
    <property type="protein sequence ID" value="RRD00585.1"/>
    <property type="molecule type" value="Genomic_DNA"/>
</dbReference>
<evidence type="ECO:0000313" key="2">
    <source>
        <dbReference type="EMBL" id="RRD00585.1"/>
    </source>
</evidence>
<dbReference type="AlphaFoldDB" id="A0A3P1SUF5"/>
<evidence type="ECO:0000313" key="3">
    <source>
        <dbReference type="Proteomes" id="UP000267535"/>
    </source>
</evidence>
<dbReference type="Proteomes" id="UP000267535">
    <property type="component" value="Unassembled WGS sequence"/>
</dbReference>